<gene>
    <name evidence="6" type="ORF">BDZ94DRAFT_330435</name>
</gene>
<evidence type="ECO:0000256" key="4">
    <source>
        <dbReference type="ARBA" id="ARBA00022691"/>
    </source>
</evidence>
<evidence type="ECO:0000256" key="5">
    <source>
        <dbReference type="ARBA" id="ARBA00023098"/>
    </source>
</evidence>
<keyword evidence="2" id="KW-0489">Methyltransferase</keyword>
<dbReference type="Pfam" id="PF02353">
    <property type="entry name" value="CMAS"/>
    <property type="match status" value="1"/>
</dbReference>
<dbReference type="GO" id="GO:0008610">
    <property type="term" value="P:lipid biosynthetic process"/>
    <property type="evidence" value="ECO:0007669"/>
    <property type="project" value="InterPro"/>
</dbReference>
<comment type="caution">
    <text evidence="6">The sequence shown here is derived from an EMBL/GenBank/DDBJ whole genome shotgun (WGS) entry which is preliminary data.</text>
</comment>
<accession>A0A9P6CD60</accession>
<evidence type="ECO:0000256" key="3">
    <source>
        <dbReference type="ARBA" id="ARBA00022679"/>
    </source>
</evidence>
<evidence type="ECO:0000256" key="2">
    <source>
        <dbReference type="ARBA" id="ARBA00022603"/>
    </source>
</evidence>
<dbReference type="PIRSF" id="PIRSF003085">
    <property type="entry name" value="CMAS"/>
    <property type="match status" value="1"/>
</dbReference>
<dbReference type="OrthoDB" id="8300214at2759"/>
<name>A0A9P6CD60_9AGAR</name>
<dbReference type="GO" id="GO:0032259">
    <property type="term" value="P:methylation"/>
    <property type="evidence" value="ECO:0007669"/>
    <property type="project" value="UniProtKB-KW"/>
</dbReference>
<dbReference type="SUPFAM" id="SSF53335">
    <property type="entry name" value="S-adenosyl-L-methionine-dependent methyltransferases"/>
    <property type="match status" value="1"/>
</dbReference>
<dbReference type="GO" id="GO:0008168">
    <property type="term" value="F:methyltransferase activity"/>
    <property type="evidence" value="ECO:0007669"/>
    <property type="project" value="UniProtKB-KW"/>
</dbReference>
<dbReference type="Gene3D" id="3.40.50.150">
    <property type="entry name" value="Vaccinia Virus protein VP39"/>
    <property type="match status" value="1"/>
</dbReference>
<keyword evidence="7" id="KW-1185">Reference proteome</keyword>
<protein>
    <submittedName>
        <fullName evidence="6">Cyclopropane fatty acid synthase</fullName>
    </submittedName>
</protein>
<evidence type="ECO:0000313" key="6">
    <source>
        <dbReference type="EMBL" id="KAF9456683.1"/>
    </source>
</evidence>
<dbReference type="InterPro" id="IPR029063">
    <property type="entry name" value="SAM-dependent_MTases_sf"/>
</dbReference>
<proteinExistence type="inferred from homology"/>
<sequence length="443" mass="50579">MTFFSPDTIVPYLISYTRNYLIKVLHSGIRQSSLRLFEKDQEYVFGDWSSRKNVADLTIKNDEFWLKIFLGHDLGFSEAYMHGDFETTSLKNLLEVWLDNRDHLSSLSSPINRLSSTVSALALRFFGQSVSNARLNVIAAYDYGNDFFKAFLSEDMMYSCAIWSDELGGVRGDLNKGPFPGDLEAAQLNKVHHVLRKARVRSGDRLLEFGTGWGTTAIEAAKIGCIVDTLTLSIEQKVEAEERVRAAGLESKVTVHLLDYRKLPPSFEKAFDAFVSIEMVEHVGLKYHDQFFQILNWALKSDRASAVITATTQPEWRYSTLQATDYARRYQWPNAFSPSPTKLCHSAMTAAPGCFGLESVEDFGHHYPRTLREWGRRLQKNWDHTASALVKTRPELAQGDNLGILKRKWEYMYVYAEIGFARAYTSMHIFTFVRPENIVSLCH</sequence>
<keyword evidence="3" id="KW-0808">Transferase</keyword>
<comment type="similarity">
    <text evidence="1">Belongs to the CFA/CMAS family.</text>
</comment>
<dbReference type="InterPro" id="IPR050723">
    <property type="entry name" value="CFA/CMAS"/>
</dbReference>
<dbReference type="PANTHER" id="PTHR43667:SF2">
    <property type="entry name" value="FATTY ACID C-METHYL TRANSFERASE"/>
    <property type="match status" value="1"/>
</dbReference>
<keyword evidence="5" id="KW-0443">Lipid metabolism</keyword>
<reference evidence="6" key="1">
    <citation type="submission" date="2020-11" db="EMBL/GenBank/DDBJ databases">
        <authorList>
            <consortium name="DOE Joint Genome Institute"/>
            <person name="Ahrendt S."/>
            <person name="Riley R."/>
            <person name="Andreopoulos W."/>
            <person name="Labutti K."/>
            <person name="Pangilinan J."/>
            <person name="Ruiz-Duenas F.J."/>
            <person name="Barrasa J.M."/>
            <person name="Sanchez-Garcia M."/>
            <person name="Camarero S."/>
            <person name="Miyauchi S."/>
            <person name="Serrano A."/>
            <person name="Linde D."/>
            <person name="Babiker R."/>
            <person name="Drula E."/>
            <person name="Ayuso-Fernandez I."/>
            <person name="Pacheco R."/>
            <person name="Padilla G."/>
            <person name="Ferreira P."/>
            <person name="Barriuso J."/>
            <person name="Kellner H."/>
            <person name="Castanera R."/>
            <person name="Alfaro M."/>
            <person name="Ramirez L."/>
            <person name="Pisabarro A.G."/>
            <person name="Kuo A."/>
            <person name="Tritt A."/>
            <person name="Lipzen A."/>
            <person name="He G."/>
            <person name="Yan M."/>
            <person name="Ng V."/>
            <person name="Cullen D."/>
            <person name="Martin F."/>
            <person name="Rosso M.-N."/>
            <person name="Henrissat B."/>
            <person name="Hibbett D."/>
            <person name="Martinez A.T."/>
            <person name="Grigoriev I.V."/>
        </authorList>
    </citation>
    <scope>NUCLEOTIDE SEQUENCE</scope>
    <source>
        <strain evidence="6">CBS 247.69</strain>
    </source>
</reference>
<evidence type="ECO:0000313" key="7">
    <source>
        <dbReference type="Proteomes" id="UP000807353"/>
    </source>
</evidence>
<dbReference type="PANTHER" id="PTHR43667">
    <property type="entry name" value="CYCLOPROPANE-FATTY-ACYL-PHOSPHOLIPID SYNTHASE"/>
    <property type="match status" value="1"/>
</dbReference>
<evidence type="ECO:0000256" key="1">
    <source>
        <dbReference type="ARBA" id="ARBA00010815"/>
    </source>
</evidence>
<dbReference type="Proteomes" id="UP000807353">
    <property type="component" value="Unassembled WGS sequence"/>
</dbReference>
<dbReference type="AlphaFoldDB" id="A0A9P6CD60"/>
<keyword evidence="4" id="KW-0949">S-adenosyl-L-methionine</keyword>
<dbReference type="InterPro" id="IPR003333">
    <property type="entry name" value="CMAS"/>
</dbReference>
<dbReference type="CDD" id="cd02440">
    <property type="entry name" value="AdoMet_MTases"/>
    <property type="match status" value="1"/>
</dbReference>
<organism evidence="6 7">
    <name type="scientific">Collybia nuda</name>
    <dbReference type="NCBI Taxonomy" id="64659"/>
    <lineage>
        <taxon>Eukaryota</taxon>
        <taxon>Fungi</taxon>
        <taxon>Dikarya</taxon>
        <taxon>Basidiomycota</taxon>
        <taxon>Agaricomycotina</taxon>
        <taxon>Agaricomycetes</taxon>
        <taxon>Agaricomycetidae</taxon>
        <taxon>Agaricales</taxon>
        <taxon>Tricholomatineae</taxon>
        <taxon>Clitocybaceae</taxon>
        <taxon>Collybia</taxon>
    </lineage>
</organism>
<dbReference type="EMBL" id="MU150409">
    <property type="protein sequence ID" value="KAF9456683.1"/>
    <property type="molecule type" value="Genomic_DNA"/>
</dbReference>